<dbReference type="PROSITE" id="PS51257">
    <property type="entry name" value="PROKAR_LIPOPROTEIN"/>
    <property type="match status" value="1"/>
</dbReference>
<dbReference type="EMBL" id="FNZX01000014">
    <property type="protein sequence ID" value="SEK92711.1"/>
    <property type="molecule type" value="Genomic_DNA"/>
</dbReference>
<sequence>MKKIIVLALAAMMLMGCKKEESEPIEMKEEVVTEANEDAVEKESRYAHEELDAYSEVLSEHLKDTKDGFSATLINIDDDDYYELAMFDGDAKADGAYLYTYKDGEAIDMATDGFPFYGSYGQLNYVPNSGYFSYDYDGASVDDGGDFMFFAFSLKDGKVENLCSLERVFYYDDSIADVFSNNNKEISESEYNELYQKYWYDYISDDLKDLSYYNGYMITSEDEIEAFLSENDVDEIEVSYSDEDIKAMSPDELFEAFCNGDVEGQYIDENGDSYPYNLDGYEIDGYDVNNSLTVGEPVDVDNDGELEYELISPMYGSMFFDCKDGTVTLIAQGEGTAAICSCTTYDGATWIVHRDTTHAGRRMYFLDKYNGDLQIVDSINLYWETEDYNEDSPKTYYFNDQVITEEEYNSYYQAIFEY</sequence>
<reference evidence="2" key="1">
    <citation type="submission" date="2016-10" db="EMBL/GenBank/DDBJ databases">
        <authorList>
            <person name="Varghese N."/>
        </authorList>
    </citation>
    <scope>NUCLEOTIDE SEQUENCE [LARGE SCALE GENOMIC DNA]</scope>
    <source>
        <strain evidence="2">ACV-9</strain>
    </source>
</reference>
<protein>
    <submittedName>
        <fullName evidence="1">Uncharacterized protein</fullName>
    </submittedName>
</protein>
<dbReference type="Proteomes" id="UP000182321">
    <property type="component" value="Unassembled WGS sequence"/>
</dbReference>
<accession>A0A1H7L120</accession>
<organism evidence="1 2">
    <name type="scientific">Pseudobutyrivibrio ruminis</name>
    <dbReference type="NCBI Taxonomy" id="46206"/>
    <lineage>
        <taxon>Bacteria</taxon>
        <taxon>Bacillati</taxon>
        <taxon>Bacillota</taxon>
        <taxon>Clostridia</taxon>
        <taxon>Lachnospirales</taxon>
        <taxon>Lachnospiraceae</taxon>
        <taxon>Pseudobutyrivibrio</taxon>
    </lineage>
</organism>
<dbReference type="AlphaFoldDB" id="A0A1H7L120"/>
<evidence type="ECO:0000313" key="2">
    <source>
        <dbReference type="Proteomes" id="UP000182321"/>
    </source>
</evidence>
<name>A0A1H7L120_9FIRM</name>
<proteinExistence type="predicted"/>
<keyword evidence="2" id="KW-1185">Reference proteome</keyword>
<evidence type="ECO:0000313" key="1">
    <source>
        <dbReference type="EMBL" id="SEK92711.1"/>
    </source>
</evidence>
<gene>
    <name evidence="1" type="ORF">SAMN02910377_02210</name>
</gene>
<dbReference type="RefSeq" id="WP_074791763.1">
    <property type="nucleotide sequence ID" value="NZ_FNZX01000014.1"/>
</dbReference>